<name>A0A2U2P9C9_9SPHI</name>
<dbReference type="OrthoDB" id="711440at2"/>
<keyword evidence="2" id="KW-1185">Reference proteome</keyword>
<organism evidence="1 2">
    <name type="scientific">Pararcticibacter amylolyticus</name>
    <dbReference type="NCBI Taxonomy" id="2173175"/>
    <lineage>
        <taxon>Bacteria</taxon>
        <taxon>Pseudomonadati</taxon>
        <taxon>Bacteroidota</taxon>
        <taxon>Sphingobacteriia</taxon>
        <taxon>Sphingobacteriales</taxon>
        <taxon>Sphingobacteriaceae</taxon>
        <taxon>Pararcticibacter</taxon>
    </lineage>
</organism>
<accession>A0A2U2P9C9</accession>
<dbReference type="Proteomes" id="UP000245647">
    <property type="component" value="Unassembled WGS sequence"/>
</dbReference>
<sequence>MQKEVFLWSYNKRYPIAKIVNVSYQQVEDLLGSSSILNFFNKVAPTFEEIQNFTKPLKPAFPEAQVTTCSYKPLIGMVSMTDPRGNTSYYKYDSFRRLKSVLDWQKNVKQDYQYHYRP</sequence>
<protein>
    <submittedName>
        <fullName evidence="1">Uncharacterized protein</fullName>
    </submittedName>
</protein>
<comment type="caution">
    <text evidence="1">The sequence shown here is derived from an EMBL/GenBank/DDBJ whole genome shotgun (WGS) entry which is preliminary data.</text>
</comment>
<gene>
    <name evidence="1" type="ORF">DDR33_24570</name>
</gene>
<dbReference type="AlphaFoldDB" id="A0A2U2P9C9"/>
<reference evidence="1 2" key="1">
    <citation type="submission" date="2018-04" db="EMBL/GenBank/DDBJ databases">
        <title>Pedobacter chongqingensis sp. nov., isolated from a rottenly hemp rope.</title>
        <authorList>
            <person name="Cai Y."/>
        </authorList>
    </citation>
    <scope>NUCLEOTIDE SEQUENCE [LARGE SCALE GENOMIC DNA]</scope>
    <source>
        <strain evidence="1 2">FJ4-8</strain>
    </source>
</reference>
<dbReference type="EMBL" id="QEAS01000043">
    <property type="protein sequence ID" value="PWG77991.1"/>
    <property type="molecule type" value="Genomic_DNA"/>
</dbReference>
<evidence type="ECO:0000313" key="2">
    <source>
        <dbReference type="Proteomes" id="UP000245647"/>
    </source>
</evidence>
<evidence type="ECO:0000313" key="1">
    <source>
        <dbReference type="EMBL" id="PWG77991.1"/>
    </source>
</evidence>
<proteinExistence type="predicted"/>